<dbReference type="Pfam" id="PF07321">
    <property type="entry name" value="YscO"/>
    <property type="match status" value="1"/>
</dbReference>
<proteinExistence type="predicted"/>
<dbReference type="InterPro" id="IPR009929">
    <property type="entry name" value="T3SS_YscO"/>
</dbReference>
<sequence length="155" mass="18973">MIFSHLLKIKHLRKQKAEKQVLQDKKQLTEQQQQLKITKQQLHMLYHNHKEREEKFFQAHQQKAISAAQWHHWLAQLQYFQWQKDNLIKDMAIHTDKVNQLENQLIESRKKLNFCIQQTEKFTQQTQQEKCAVEQLNEQREEQEQEEFVRLSIGK</sequence>
<feature type="coiled-coil region" evidence="1">
    <location>
        <begin position="84"/>
        <end position="146"/>
    </location>
</feature>
<dbReference type="EMBL" id="CP123498">
    <property type="protein sequence ID" value="WGL94410.1"/>
    <property type="molecule type" value="Genomic_DNA"/>
</dbReference>
<gene>
    <name evidence="2" type="ORF">QE207_11830</name>
</gene>
<accession>A0AA95K2R4</accession>
<name>A0AA95K2R4_9GAMM</name>
<dbReference type="Proteomes" id="UP001177597">
    <property type="component" value="Chromosome"/>
</dbReference>
<evidence type="ECO:0000313" key="2">
    <source>
        <dbReference type="EMBL" id="WGL94410.1"/>
    </source>
</evidence>
<organism evidence="2 3">
    <name type="scientific">Arsenophonus nasoniae</name>
    <name type="common">son-killer infecting Nasonia vitripennis</name>
    <dbReference type="NCBI Taxonomy" id="638"/>
    <lineage>
        <taxon>Bacteria</taxon>
        <taxon>Pseudomonadati</taxon>
        <taxon>Pseudomonadota</taxon>
        <taxon>Gammaproteobacteria</taxon>
        <taxon>Enterobacterales</taxon>
        <taxon>Morganellaceae</taxon>
        <taxon>Arsenophonus</taxon>
    </lineage>
</organism>
<dbReference type="InterPro" id="IPR053716">
    <property type="entry name" value="Flag_assembly_chemotaxis_eff"/>
</dbReference>
<dbReference type="AlphaFoldDB" id="A0AA95K2R4"/>
<evidence type="ECO:0000256" key="1">
    <source>
        <dbReference type="SAM" id="Coils"/>
    </source>
</evidence>
<dbReference type="Gene3D" id="1.10.287.1700">
    <property type="match status" value="1"/>
</dbReference>
<dbReference type="RefSeq" id="WP_280628713.1">
    <property type="nucleotide sequence ID" value="NZ_CP123498.1"/>
</dbReference>
<reference evidence="2" key="1">
    <citation type="submission" date="2023-04" db="EMBL/GenBank/DDBJ databases">
        <title>Genome dynamics across the evolutionary transition to endosymbiosis.</title>
        <authorList>
            <person name="Siozios S."/>
            <person name="Nadal-Jimenez P."/>
            <person name="Azagi T."/>
            <person name="Sprong H."/>
            <person name="Frost C.L."/>
            <person name="Parratt S.R."/>
            <person name="Taylor G."/>
            <person name="Brettell L."/>
            <person name="Lew K.C."/>
            <person name="Croft L."/>
            <person name="King K.C."/>
            <person name="Brockhurst M.A."/>
            <person name="Hypsa V."/>
            <person name="Novakova E."/>
            <person name="Darby A.C."/>
            <person name="Hurst G.D.D."/>
        </authorList>
    </citation>
    <scope>NUCLEOTIDE SEQUENCE</scope>
    <source>
        <strain evidence="2">AIh</strain>
    </source>
</reference>
<keyword evidence="1" id="KW-0175">Coiled coil</keyword>
<protein>
    <submittedName>
        <fullName evidence="2">YscO family type III secretion system apparatus protein</fullName>
    </submittedName>
</protein>
<evidence type="ECO:0000313" key="3">
    <source>
        <dbReference type="Proteomes" id="UP001177597"/>
    </source>
</evidence>